<dbReference type="SUPFAM" id="SSF103473">
    <property type="entry name" value="MFS general substrate transporter"/>
    <property type="match status" value="1"/>
</dbReference>
<feature type="transmembrane region" description="Helical" evidence="6">
    <location>
        <begin position="51"/>
        <end position="70"/>
    </location>
</feature>
<dbReference type="InterPro" id="IPR005829">
    <property type="entry name" value="Sugar_transporter_CS"/>
</dbReference>
<dbReference type="Pfam" id="PF07690">
    <property type="entry name" value="MFS_1"/>
    <property type="match status" value="1"/>
</dbReference>
<dbReference type="GO" id="GO:0022857">
    <property type="term" value="F:transmembrane transporter activity"/>
    <property type="evidence" value="ECO:0007669"/>
    <property type="project" value="InterPro"/>
</dbReference>
<feature type="transmembrane region" description="Helical" evidence="6">
    <location>
        <begin position="12"/>
        <end position="31"/>
    </location>
</feature>
<sequence>MTQGLSPSPRISLPEFIALLAMLTATVAFSIDAMLPALPEIARELTPSDPNNAQLILTSFVLGMGVGTFVAGPMSDAWGRRAVVMIGAVLFCAGAMLAWAGTSLETVLAGRILQGVGAAGPRIIAMATVRDIYSGRQMARIMSFVMMIFTIVPAAAPLIGAQIIAFTGWRGIFIAFVLFMLLAATWYGTRLGETLPPEKRRPFRMATLISGAKEVLSHRTVQIAIGMQALQLAALFGTISQIQPLFETTFGRGETFPFWFAMIALISGGASLLNAQLVVRFGMRRLVKLALGAQLALALTVALLLAGEVLTGTAAFALFLVFVTGIFFMVGFIMGNINAIAMEPLGHLAGMAASLMAALSTVIGVAFAAPLGLAFDGTVMPLALGITGLSAAALVLQVFLPKSTSAPH</sequence>
<dbReference type="PANTHER" id="PTHR43124:SF3">
    <property type="entry name" value="CHLORAMPHENICOL EFFLUX PUMP RV0191"/>
    <property type="match status" value="1"/>
</dbReference>
<evidence type="ECO:0000313" key="9">
    <source>
        <dbReference type="Proteomes" id="UP000282125"/>
    </source>
</evidence>
<keyword evidence="3 6" id="KW-0812">Transmembrane</keyword>
<dbReference type="Gene3D" id="1.20.1720.10">
    <property type="entry name" value="Multidrug resistance protein D"/>
    <property type="match status" value="1"/>
</dbReference>
<feature type="transmembrane region" description="Helical" evidence="6">
    <location>
        <begin position="379"/>
        <end position="400"/>
    </location>
</feature>
<gene>
    <name evidence="8" type="ORF">EG244_04015</name>
</gene>
<name>A0A3P3DUE3_9RHOB</name>
<keyword evidence="5 6" id="KW-0472">Membrane</keyword>
<dbReference type="InterPro" id="IPR011701">
    <property type="entry name" value="MFS"/>
</dbReference>
<dbReference type="PROSITE" id="PS00216">
    <property type="entry name" value="SUGAR_TRANSPORT_1"/>
    <property type="match status" value="1"/>
</dbReference>
<feature type="transmembrane region" description="Helical" evidence="6">
    <location>
        <begin position="258"/>
        <end position="279"/>
    </location>
</feature>
<evidence type="ECO:0000256" key="4">
    <source>
        <dbReference type="ARBA" id="ARBA00022989"/>
    </source>
</evidence>
<keyword evidence="2" id="KW-1003">Cell membrane</keyword>
<evidence type="ECO:0000256" key="5">
    <source>
        <dbReference type="ARBA" id="ARBA00023136"/>
    </source>
</evidence>
<dbReference type="InterPro" id="IPR050189">
    <property type="entry name" value="MFS_Efflux_Transporters"/>
</dbReference>
<dbReference type="Proteomes" id="UP000282125">
    <property type="component" value="Unassembled WGS sequence"/>
</dbReference>
<keyword evidence="4 6" id="KW-1133">Transmembrane helix</keyword>
<evidence type="ECO:0000256" key="3">
    <source>
        <dbReference type="ARBA" id="ARBA00022692"/>
    </source>
</evidence>
<feature type="transmembrane region" description="Helical" evidence="6">
    <location>
        <begin position="345"/>
        <end position="373"/>
    </location>
</feature>
<dbReference type="OrthoDB" id="9800416at2"/>
<dbReference type="InterPro" id="IPR036259">
    <property type="entry name" value="MFS_trans_sf"/>
</dbReference>
<dbReference type="PROSITE" id="PS50850">
    <property type="entry name" value="MFS"/>
    <property type="match status" value="1"/>
</dbReference>
<evidence type="ECO:0000259" key="7">
    <source>
        <dbReference type="PROSITE" id="PS50850"/>
    </source>
</evidence>
<dbReference type="InterPro" id="IPR020846">
    <property type="entry name" value="MFS_dom"/>
</dbReference>
<feature type="transmembrane region" description="Helical" evidence="6">
    <location>
        <begin position="171"/>
        <end position="189"/>
    </location>
</feature>
<dbReference type="GO" id="GO:0005886">
    <property type="term" value="C:plasma membrane"/>
    <property type="evidence" value="ECO:0007669"/>
    <property type="project" value="UniProtKB-SubCell"/>
</dbReference>
<accession>A0A3P3DUE3</accession>
<feature type="transmembrane region" description="Helical" evidence="6">
    <location>
        <begin position="286"/>
        <end position="307"/>
    </location>
</feature>
<organism evidence="8 9">
    <name type="scientific">Falsigemmobacter faecalis</name>
    <dbReference type="NCBI Taxonomy" id="2488730"/>
    <lineage>
        <taxon>Bacteria</taxon>
        <taxon>Pseudomonadati</taxon>
        <taxon>Pseudomonadota</taxon>
        <taxon>Alphaproteobacteria</taxon>
        <taxon>Rhodobacterales</taxon>
        <taxon>Paracoccaceae</taxon>
        <taxon>Falsigemmobacter</taxon>
    </lineage>
</organism>
<evidence type="ECO:0000313" key="8">
    <source>
        <dbReference type="EMBL" id="RRH77366.1"/>
    </source>
</evidence>
<dbReference type="EMBL" id="RRAZ01000004">
    <property type="protein sequence ID" value="RRH77366.1"/>
    <property type="molecule type" value="Genomic_DNA"/>
</dbReference>
<feature type="domain" description="Major facilitator superfamily (MFS) profile" evidence="7">
    <location>
        <begin position="16"/>
        <end position="405"/>
    </location>
</feature>
<dbReference type="CDD" id="cd17320">
    <property type="entry name" value="MFS_MdfA_MDR_like"/>
    <property type="match status" value="1"/>
</dbReference>
<reference evidence="8 9" key="1">
    <citation type="submission" date="2018-11" db="EMBL/GenBank/DDBJ databases">
        <title>Gemmobacter sp. nov., YIM 102744-1 draft genome.</title>
        <authorList>
            <person name="Li G."/>
            <person name="Jiang Y."/>
        </authorList>
    </citation>
    <scope>NUCLEOTIDE SEQUENCE [LARGE SCALE GENOMIC DNA]</scope>
    <source>
        <strain evidence="8 9">YIM 102744-1</strain>
    </source>
</reference>
<feature type="transmembrane region" description="Helical" evidence="6">
    <location>
        <begin position="313"/>
        <end position="333"/>
    </location>
</feature>
<feature type="transmembrane region" description="Helical" evidence="6">
    <location>
        <begin position="82"/>
        <end position="100"/>
    </location>
</feature>
<keyword evidence="9" id="KW-1185">Reference proteome</keyword>
<comment type="caution">
    <text evidence="8">The sequence shown here is derived from an EMBL/GenBank/DDBJ whole genome shotgun (WGS) entry which is preliminary data.</text>
</comment>
<protein>
    <submittedName>
        <fullName evidence="8">MFS transporter</fullName>
    </submittedName>
</protein>
<proteinExistence type="predicted"/>
<comment type="subcellular location">
    <subcellularLocation>
        <location evidence="1">Cell membrane</location>
        <topology evidence="1">Multi-pass membrane protein</topology>
    </subcellularLocation>
</comment>
<feature type="transmembrane region" description="Helical" evidence="6">
    <location>
        <begin position="141"/>
        <end position="165"/>
    </location>
</feature>
<dbReference type="PANTHER" id="PTHR43124">
    <property type="entry name" value="PURINE EFFLUX PUMP PBUE"/>
    <property type="match status" value="1"/>
</dbReference>
<dbReference type="AlphaFoldDB" id="A0A3P3DUE3"/>
<evidence type="ECO:0000256" key="2">
    <source>
        <dbReference type="ARBA" id="ARBA00022475"/>
    </source>
</evidence>
<evidence type="ECO:0000256" key="1">
    <source>
        <dbReference type="ARBA" id="ARBA00004651"/>
    </source>
</evidence>
<evidence type="ECO:0000256" key="6">
    <source>
        <dbReference type="SAM" id="Phobius"/>
    </source>
</evidence>